<evidence type="ECO:0000256" key="3">
    <source>
        <dbReference type="SAM" id="MobiDB-lite"/>
    </source>
</evidence>
<reference evidence="4" key="2">
    <citation type="submission" date="2021-01" db="UniProtKB">
        <authorList>
            <consortium name="EnsemblMetazoa"/>
        </authorList>
    </citation>
    <scope>IDENTIFICATION</scope>
</reference>
<dbReference type="GO" id="GO:0003682">
    <property type="term" value="F:chromatin binding"/>
    <property type="evidence" value="ECO:0007669"/>
    <property type="project" value="InterPro"/>
</dbReference>
<accession>A0A7M7NGX4</accession>
<evidence type="ECO:0000256" key="1">
    <source>
        <dbReference type="ARBA" id="ARBA00023125"/>
    </source>
</evidence>
<dbReference type="OMA" id="YLMMGCP"/>
<dbReference type="PANTHER" id="PTHR21677">
    <property type="entry name" value="CRAMPED PROTEIN"/>
    <property type="match status" value="1"/>
</dbReference>
<evidence type="ECO:0000256" key="2">
    <source>
        <dbReference type="ARBA" id="ARBA00023242"/>
    </source>
</evidence>
<feature type="region of interest" description="Disordered" evidence="3">
    <location>
        <begin position="71"/>
        <end position="97"/>
    </location>
</feature>
<dbReference type="EnsemblMetazoa" id="XM_030980358">
    <property type="protein sequence ID" value="XP_030836218"/>
    <property type="gene ID" value="LOC100888549"/>
</dbReference>
<feature type="compositionally biased region" description="Low complexity" evidence="3">
    <location>
        <begin position="576"/>
        <end position="620"/>
    </location>
</feature>
<keyword evidence="2" id="KW-0539">Nucleus</keyword>
<evidence type="ECO:0000313" key="4">
    <source>
        <dbReference type="EnsemblMetazoa" id="XP_030836218"/>
    </source>
</evidence>
<name>A0A7M7NGX4_STRPU</name>
<evidence type="ECO:0000313" key="5">
    <source>
        <dbReference type="Proteomes" id="UP000007110"/>
    </source>
</evidence>
<dbReference type="GeneID" id="100888549"/>
<feature type="region of interest" description="Disordered" evidence="3">
    <location>
        <begin position="329"/>
        <end position="401"/>
    </location>
</feature>
<dbReference type="RefSeq" id="XP_030836218.1">
    <property type="nucleotide sequence ID" value="XM_030980358.1"/>
</dbReference>
<feature type="region of interest" description="Disordered" evidence="3">
    <location>
        <begin position="559"/>
        <end position="640"/>
    </location>
</feature>
<keyword evidence="1" id="KW-0238">DNA-binding</keyword>
<dbReference type="GO" id="GO:0003677">
    <property type="term" value="F:DNA binding"/>
    <property type="evidence" value="ECO:0007669"/>
    <property type="project" value="UniProtKB-KW"/>
</dbReference>
<sequence length="958" mass="102131">MGNLLSFLSEKWTPHRLRLLHSLKPEDKSNFNQVKIHVPKGSTITPYNKLHGRFIHANTKTPFALVAADQAASGESPDKTVQTPSKNGTGEVGFGGDDAKDDITNSLLHPEMDNNIQQMEVDLLGNHHPSESMMQDTGSMPSMFGDGNSIGDLLSNMSNGSLGQTNENLSFSNLSLTLSGNQNSLSLAPPTNNILMHSDPMETNDAVSSVIGGSGDGSRTENGVEQDPLTIKEVVKMEVVEEEEEKEIDELLKEGLTAATASGITATDIYLMMGQPDTLKFEYDFVKKEHPVNDVSSIHMMKKLVHLAKSSYVEVANPKEYVSVGVVTSPIRSDTPPSKAQQSGTSRSPSTNSRSPRGTGSKGNARGTNPTANTKTQGKSTVASKSDADDKKEEGEEDVHFAVPKAVAPVAIRRGQEPSHAQEGQEVLNQLEQMKRPPANFLLPRMKKRQRGVKPLVVQRTILPRPLPQDSLTDNMVSMAIINSSQANMGQFMPIKVSMSSLGTVVSPRALPRPIKPSISGVSTTTIAGVGKTITKTVMAPTPGATKTVVRRIIPINVTNSPENRGNILHSPAPLSFSPVHSPMMPSSPAPESQVNQVSTSQLSTSPSPSAASPQPLGSSTPARESPHPRGSPHLGVPDSSLLNTTVIIDRGPATPAQPINNQESSLLNTPIVIDKTHQSISNMDSTLQGDSTFDQTLTPAVTLADSSLLNTSIACGVPSSSMTRHQTTILHISPPEISALLDISMPASENGDTISISMDSSTFRTFGQDISSISPNSTTNELLNSSTLSRDIGNVSPTSSPFKINSLGPEAQWFNGESLDISMSSLLGHLESPEKKERNHPSTSTAVSVASTLSLPPGLLSESSRDSIMARDVDSTLQVMLNENSIDYVAKFADLAAHISATPDTPHKINIIDKAFAKDNAPIESGGPQLQLSSSMKSSSFMDVPPKSVLSETCPLQ</sequence>
<dbReference type="PANTHER" id="PTHR21677:SF1">
    <property type="entry name" value="PROTEIN CRAMPED-LIKE"/>
    <property type="match status" value="1"/>
</dbReference>
<dbReference type="Proteomes" id="UP000007110">
    <property type="component" value="Unassembled WGS sequence"/>
</dbReference>
<feature type="compositionally biased region" description="Polar residues" evidence="3">
    <location>
        <begin position="79"/>
        <end position="88"/>
    </location>
</feature>
<dbReference type="OrthoDB" id="515799at2759"/>
<feature type="compositionally biased region" description="Basic and acidic residues" evidence="3">
    <location>
        <begin position="386"/>
        <end position="400"/>
    </location>
</feature>
<feature type="compositionally biased region" description="Low complexity" evidence="3">
    <location>
        <begin position="343"/>
        <end position="359"/>
    </location>
</feature>
<keyword evidence="5" id="KW-1185">Reference proteome</keyword>
<dbReference type="KEGG" id="spu:100888549"/>
<dbReference type="InParanoid" id="A0A7M7NGX4"/>
<feature type="region of interest" description="Disordered" evidence="3">
    <location>
        <begin position="923"/>
        <end position="958"/>
    </location>
</feature>
<dbReference type="AlphaFoldDB" id="A0A7M7NGX4"/>
<feature type="compositionally biased region" description="Polar residues" evidence="3">
    <location>
        <begin position="330"/>
        <end position="342"/>
    </location>
</feature>
<organism evidence="4 5">
    <name type="scientific">Strongylocentrotus purpuratus</name>
    <name type="common">Purple sea urchin</name>
    <dbReference type="NCBI Taxonomy" id="7668"/>
    <lineage>
        <taxon>Eukaryota</taxon>
        <taxon>Metazoa</taxon>
        <taxon>Echinodermata</taxon>
        <taxon>Eleutherozoa</taxon>
        <taxon>Echinozoa</taxon>
        <taxon>Echinoidea</taxon>
        <taxon>Euechinoidea</taxon>
        <taxon>Echinacea</taxon>
        <taxon>Camarodonta</taxon>
        <taxon>Echinidea</taxon>
        <taxon>Strongylocentrotidae</taxon>
        <taxon>Strongylocentrotus</taxon>
    </lineage>
</organism>
<feature type="compositionally biased region" description="Polar residues" evidence="3">
    <location>
        <begin position="366"/>
        <end position="378"/>
    </location>
</feature>
<reference evidence="5" key="1">
    <citation type="submission" date="2015-02" db="EMBL/GenBank/DDBJ databases">
        <title>Genome sequencing for Strongylocentrotus purpuratus.</title>
        <authorList>
            <person name="Murali S."/>
            <person name="Liu Y."/>
            <person name="Vee V."/>
            <person name="English A."/>
            <person name="Wang M."/>
            <person name="Skinner E."/>
            <person name="Han Y."/>
            <person name="Muzny D.M."/>
            <person name="Worley K.C."/>
            <person name="Gibbs R.A."/>
        </authorList>
    </citation>
    <scope>NUCLEOTIDE SEQUENCE</scope>
</reference>
<dbReference type="InterPro" id="IPR055315">
    <property type="entry name" value="Cramped-like"/>
</dbReference>
<proteinExistence type="predicted"/>
<protein>
    <submittedName>
        <fullName evidence="4">Uncharacterized protein</fullName>
    </submittedName>
</protein>